<proteinExistence type="predicted"/>
<comment type="caution">
    <text evidence="1">The sequence shown here is derived from an EMBL/GenBank/DDBJ whole genome shotgun (WGS) entry which is preliminary data.</text>
</comment>
<gene>
    <name evidence="1" type="ORF">O3P69_004305</name>
</gene>
<keyword evidence="2" id="KW-1185">Reference proteome</keyword>
<protein>
    <submittedName>
        <fullName evidence="1">Uncharacterized protein</fullName>
    </submittedName>
</protein>
<reference evidence="1 2" key="1">
    <citation type="submission" date="2023-03" db="EMBL/GenBank/DDBJ databases">
        <title>High-quality genome of Scylla paramamosain provides insights in environmental adaptation.</title>
        <authorList>
            <person name="Zhang L."/>
        </authorList>
    </citation>
    <scope>NUCLEOTIDE SEQUENCE [LARGE SCALE GENOMIC DNA]</scope>
    <source>
        <strain evidence="1">LZ_2023a</strain>
        <tissue evidence="1">Muscle</tissue>
    </source>
</reference>
<evidence type="ECO:0000313" key="1">
    <source>
        <dbReference type="EMBL" id="KAK8399138.1"/>
    </source>
</evidence>
<name>A0AAW0UIX7_SCYPA</name>
<dbReference type="AlphaFoldDB" id="A0AAW0UIX7"/>
<evidence type="ECO:0000313" key="2">
    <source>
        <dbReference type="Proteomes" id="UP001487740"/>
    </source>
</evidence>
<dbReference type="Proteomes" id="UP001487740">
    <property type="component" value="Unassembled WGS sequence"/>
</dbReference>
<dbReference type="EMBL" id="JARAKH010000012">
    <property type="protein sequence ID" value="KAK8399138.1"/>
    <property type="molecule type" value="Genomic_DNA"/>
</dbReference>
<sequence>MDEMVDLTGGLAERFDLGGHTGQKALMTASRSGANITDYRKGIRNTQTKGAQVHIFLKSLHSPQDNSCYRGKA</sequence>
<organism evidence="1 2">
    <name type="scientific">Scylla paramamosain</name>
    <name type="common">Mud crab</name>
    <dbReference type="NCBI Taxonomy" id="85552"/>
    <lineage>
        <taxon>Eukaryota</taxon>
        <taxon>Metazoa</taxon>
        <taxon>Ecdysozoa</taxon>
        <taxon>Arthropoda</taxon>
        <taxon>Crustacea</taxon>
        <taxon>Multicrustacea</taxon>
        <taxon>Malacostraca</taxon>
        <taxon>Eumalacostraca</taxon>
        <taxon>Eucarida</taxon>
        <taxon>Decapoda</taxon>
        <taxon>Pleocyemata</taxon>
        <taxon>Brachyura</taxon>
        <taxon>Eubrachyura</taxon>
        <taxon>Portunoidea</taxon>
        <taxon>Portunidae</taxon>
        <taxon>Portuninae</taxon>
        <taxon>Scylla</taxon>
    </lineage>
</organism>
<accession>A0AAW0UIX7</accession>